<evidence type="ECO:0000256" key="2">
    <source>
        <dbReference type="ARBA" id="ARBA00013064"/>
    </source>
</evidence>
<gene>
    <name evidence="7" type="ORF">I314_01152</name>
</gene>
<keyword evidence="3" id="KW-0378">Hydrolase</keyword>
<dbReference type="InterPro" id="IPR016130">
    <property type="entry name" value="Tyr_Pase_AS"/>
</dbReference>
<dbReference type="EC" id="3.1.3.48" evidence="2"/>
<feature type="region of interest" description="Disordered" evidence="5">
    <location>
        <begin position="1"/>
        <end position="90"/>
    </location>
</feature>
<feature type="compositionally biased region" description="Low complexity" evidence="5">
    <location>
        <begin position="66"/>
        <end position="81"/>
    </location>
</feature>
<evidence type="ECO:0000256" key="1">
    <source>
        <dbReference type="ARBA" id="ARBA00008601"/>
    </source>
</evidence>
<dbReference type="InterPro" id="IPR020422">
    <property type="entry name" value="TYR_PHOSPHATASE_DUAL_dom"/>
</dbReference>
<dbReference type="Pfam" id="PF00782">
    <property type="entry name" value="DSPc"/>
    <property type="match status" value="1"/>
</dbReference>
<comment type="similarity">
    <text evidence="1">Belongs to the protein-tyrosine phosphatase family. Non-receptor class dual specificity subfamily.</text>
</comment>
<evidence type="ECO:0000313" key="8">
    <source>
        <dbReference type="Proteomes" id="UP000053800"/>
    </source>
</evidence>
<dbReference type="PROSITE" id="PS50056">
    <property type="entry name" value="TYR_PHOSPHATASE_2"/>
    <property type="match status" value="1"/>
</dbReference>
<sequence length="420" mass="45744">MSSPPTVHPRRPKPKRLSLSLPLSPPAAPSPAQPIALPRPPGPRRPSLLTLITQPPAAYPPPAPASPSSSSPTASTSTTPTTSPPLPPTFTLAVPAAYPFRQTEPYQHGPVQVLPGIWLGAEESVGRWDVWATNTTGNRVRVMNVAQEVEDPFEPGLSRVSAWSAPSALPEEMPRRKLKLKAYPAAAVGDGARPIPHVEYCHARWSHGELGLADLPEGACLRDVLYPTAPENNERPWRFWETIRWMEEGRQRGIPILIHCQCGVSRSATLAIAYTMALAAAGAMPQHLGHIRVMQDAYDFVKGKSCWIGPNHSLVFQLVDFARSLTTLLSSHYATTPNASIKTSFPTAAESELSEAEWARRRREFDEDDMGEYTTDLSTTASDGQTAVESCMSAEEAGEEARRLDAAMLARREAAIKEGM</sequence>
<evidence type="ECO:0000313" key="7">
    <source>
        <dbReference type="EMBL" id="KIR68728.1"/>
    </source>
</evidence>
<evidence type="ECO:0000256" key="5">
    <source>
        <dbReference type="SAM" id="MobiDB-lite"/>
    </source>
</evidence>
<keyword evidence="8" id="KW-1185">Reference proteome</keyword>
<dbReference type="InterPro" id="IPR000387">
    <property type="entry name" value="Tyr_Pase_dom"/>
</dbReference>
<evidence type="ECO:0000256" key="3">
    <source>
        <dbReference type="ARBA" id="ARBA00022801"/>
    </source>
</evidence>
<evidence type="ECO:0000256" key="4">
    <source>
        <dbReference type="ARBA" id="ARBA00022912"/>
    </source>
</evidence>
<proteinExistence type="inferred from homology"/>
<dbReference type="EMBL" id="KN848890">
    <property type="protein sequence ID" value="KIR68728.1"/>
    <property type="molecule type" value="Genomic_DNA"/>
</dbReference>
<dbReference type="PANTHER" id="PTHR10159:SF519">
    <property type="entry name" value="DUAL SPECIFICITY PROTEIN PHOSPHATASE MPK3"/>
    <property type="match status" value="1"/>
</dbReference>
<name>A0ABR5BHS3_CRYGA</name>
<dbReference type="SMART" id="SM00195">
    <property type="entry name" value="DSPc"/>
    <property type="match status" value="1"/>
</dbReference>
<reference evidence="7 8" key="1">
    <citation type="submission" date="2015-01" db="EMBL/GenBank/DDBJ databases">
        <title>The Genome Sequence of Cryptococcus gattii CA1873.</title>
        <authorList>
            <consortium name="The Broad Institute Genomics Platform"/>
            <person name="Cuomo C."/>
            <person name="Litvintseva A."/>
            <person name="Chen Y."/>
            <person name="Heitman J."/>
            <person name="Sun S."/>
            <person name="Springer D."/>
            <person name="Dromer F."/>
            <person name="Young S."/>
            <person name="Zeng Q."/>
            <person name="Gargeya S."/>
            <person name="Abouelleil A."/>
            <person name="Alvarado L."/>
            <person name="Chapman S.B."/>
            <person name="Gainer-Dewar J."/>
            <person name="Goldberg J."/>
            <person name="Griggs A."/>
            <person name="Gujja S."/>
            <person name="Hansen M."/>
            <person name="Howarth C."/>
            <person name="Imamovic A."/>
            <person name="Larimer J."/>
            <person name="Murphy C."/>
            <person name="Naylor J."/>
            <person name="Pearson M."/>
            <person name="Priest M."/>
            <person name="Roberts A."/>
            <person name="Saif S."/>
            <person name="Shea T."/>
            <person name="Sykes S."/>
            <person name="Wortman J."/>
            <person name="Nusbaum C."/>
            <person name="Birren B."/>
        </authorList>
    </citation>
    <scope>NUCLEOTIDE SEQUENCE [LARGE SCALE GENOMIC DNA]</scope>
    <source>
        <strain evidence="7 8">CA1873</strain>
    </source>
</reference>
<dbReference type="Proteomes" id="UP000053800">
    <property type="component" value="Unassembled WGS sequence"/>
</dbReference>
<dbReference type="SUPFAM" id="SSF52799">
    <property type="entry name" value="(Phosphotyrosine protein) phosphatases II"/>
    <property type="match status" value="1"/>
</dbReference>
<dbReference type="PANTHER" id="PTHR10159">
    <property type="entry name" value="DUAL SPECIFICITY PROTEIN PHOSPHATASE"/>
    <property type="match status" value="1"/>
</dbReference>
<dbReference type="Gene3D" id="3.90.190.10">
    <property type="entry name" value="Protein tyrosine phosphatase superfamily"/>
    <property type="match status" value="1"/>
</dbReference>
<dbReference type="PROSITE" id="PS00383">
    <property type="entry name" value="TYR_PHOSPHATASE_1"/>
    <property type="match status" value="1"/>
</dbReference>
<feature type="compositionally biased region" description="Pro residues" evidence="5">
    <location>
        <begin position="23"/>
        <end position="44"/>
    </location>
</feature>
<feature type="domain" description="Tyrosine specific protein phosphatases" evidence="6">
    <location>
        <begin position="237"/>
        <end position="276"/>
    </location>
</feature>
<organism evidence="7 8">
    <name type="scientific">Cryptococcus bacillisporus CA1873</name>
    <dbReference type="NCBI Taxonomy" id="1296111"/>
    <lineage>
        <taxon>Eukaryota</taxon>
        <taxon>Fungi</taxon>
        <taxon>Dikarya</taxon>
        <taxon>Basidiomycota</taxon>
        <taxon>Agaricomycotina</taxon>
        <taxon>Tremellomycetes</taxon>
        <taxon>Tremellales</taxon>
        <taxon>Cryptococcaceae</taxon>
        <taxon>Cryptococcus</taxon>
        <taxon>Cryptococcus gattii species complex</taxon>
    </lineage>
</organism>
<dbReference type="InterPro" id="IPR000340">
    <property type="entry name" value="Dual-sp_phosphatase_cat-dom"/>
</dbReference>
<keyword evidence="4" id="KW-0904">Protein phosphatase</keyword>
<evidence type="ECO:0000259" key="6">
    <source>
        <dbReference type="PROSITE" id="PS50056"/>
    </source>
</evidence>
<protein>
    <recommendedName>
        <fullName evidence="2">protein-tyrosine-phosphatase</fullName>
        <ecNumber evidence="2">3.1.3.48</ecNumber>
    </recommendedName>
</protein>
<accession>A0ABR5BHS3</accession>
<dbReference type="InterPro" id="IPR029021">
    <property type="entry name" value="Prot-tyrosine_phosphatase-like"/>
</dbReference>